<keyword evidence="3" id="KW-1185">Reference proteome</keyword>
<protein>
    <submittedName>
        <fullName evidence="2">Uncharacterized protein</fullName>
    </submittedName>
</protein>
<organism evidence="2 3">
    <name type="scientific">Aaosphaeria arxii CBS 175.79</name>
    <dbReference type="NCBI Taxonomy" id="1450172"/>
    <lineage>
        <taxon>Eukaryota</taxon>
        <taxon>Fungi</taxon>
        <taxon>Dikarya</taxon>
        <taxon>Ascomycota</taxon>
        <taxon>Pezizomycotina</taxon>
        <taxon>Dothideomycetes</taxon>
        <taxon>Pleosporomycetidae</taxon>
        <taxon>Pleosporales</taxon>
        <taxon>Pleosporales incertae sedis</taxon>
        <taxon>Aaosphaeria</taxon>
    </lineage>
</organism>
<dbReference type="Proteomes" id="UP000799778">
    <property type="component" value="Unassembled WGS sequence"/>
</dbReference>
<feature type="compositionally biased region" description="Polar residues" evidence="1">
    <location>
        <begin position="379"/>
        <end position="390"/>
    </location>
</feature>
<feature type="compositionally biased region" description="Basic and acidic residues" evidence="1">
    <location>
        <begin position="200"/>
        <end position="230"/>
    </location>
</feature>
<feature type="compositionally biased region" description="Polar residues" evidence="1">
    <location>
        <begin position="405"/>
        <end position="415"/>
    </location>
</feature>
<dbReference type="OrthoDB" id="284473at2759"/>
<feature type="compositionally biased region" description="Polar residues" evidence="1">
    <location>
        <begin position="163"/>
        <end position="180"/>
    </location>
</feature>
<feature type="compositionally biased region" description="Basic and acidic residues" evidence="1">
    <location>
        <begin position="391"/>
        <end position="404"/>
    </location>
</feature>
<dbReference type="RefSeq" id="XP_033384831.1">
    <property type="nucleotide sequence ID" value="XM_033521842.1"/>
</dbReference>
<evidence type="ECO:0000313" key="3">
    <source>
        <dbReference type="Proteomes" id="UP000799778"/>
    </source>
</evidence>
<feature type="region of interest" description="Disordered" evidence="1">
    <location>
        <begin position="103"/>
        <end position="340"/>
    </location>
</feature>
<evidence type="ECO:0000256" key="1">
    <source>
        <dbReference type="SAM" id="MobiDB-lite"/>
    </source>
</evidence>
<feature type="compositionally biased region" description="Low complexity" evidence="1">
    <location>
        <begin position="115"/>
        <end position="127"/>
    </location>
</feature>
<feature type="compositionally biased region" description="Low complexity" evidence="1">
    <location>
        <begin position="317"/>
        <end position="330"/>
    </location>
</feature>
<name>A0A6A5XTI2_9PLEO</name>
<dbReference type="GeneID" id="54279239"/>
<accession>A0A6A5XTI2</accession>
<feature type="region of interest" description="Disordered" evidence="1">
    <location>
        <begin position="1"/>
        <end position="29"/>
    </location>
</feature>
<feature type="compositionally biased region" description="Polar residues" evidence="1">
    <location>
        <begin position="445"/>
        <end position="455"/>
    </location>
</feature>
<proteinExistence type="predicted"/>
<feature type="compositionally biased region" description="Polar residues" evidence="1">
    <location>
        <begin position="485"/>
        <end position="504"/>
    </location>
</feature>
<gene>
    <name evidence="2" type="ORF">BU24DRAFT_202773</name>
</gene>
<feature type="compositionally biased region" description="Basic and acidic residues" evidence="1">
    <location>
        <begin position="304"/>
        <end position="313"/>
    </location>
</feature>
<feature type="compositionally biased region" description="Basic and acidic residues" evidence="1">
    <location>
        <begin position="273"/>
        <end position="285"/>
    </location>
</feature>
<reference evidence="2" key="1">
    <citation type="journal article" date="2020" name="Stud. Mycol.">
        <title>101 Dothideomycetes genomes: a test case for predicting lifestyles and emergence of pathogens.</title>
        <authorList>
            <person name="Haridas S."/>
            <person name="Albert R."/>
            <person name="Binder M."/>
            <person name="Bloem J."/>
            <person name="Labutti K."/>
            <person name="Salamov A."/>
            <person name="Andreopoulos B."/>
            <person name="Baker S."/>
            <person name="Barry K."/>
            <person name="Bills G."/>
            <person name="Bluhm B."/>
            <person name="Cannon C."/>
            <person name="Castanera R."/>
            <person name="Culley D."/>
            <person name="Daum C."/>
            <person name="Ezra D."/>
            <person name="Gonzalez J."/>
            <person name="Henrissat B."/>
            <person name="Kuo A."/>
            <person name="Liang C."/>
            <person name="Lipzen A."/>
            <person name="Lutzoni F."/>
            <person name="Magnuson J."/>
            <person name="Mondo S."/>
            <person name="Nolan M."/>
            <person name="Ohm R."/>
            <person name="Pangilinan J."/>
            <person name="Park H.-J."/>
            <person name="Ramirez L."/>
            <person name="Alfaro M."/>
            <person name="Sun H."/>
            <person name="Tritt A."/>
            <person name="Yoshinaga Y."/>
            <person name="Zwiers L.-H."/>
            <person name="Turgeon B."/>
            <person name="Goodwin S."/>
            <person name="Spatafora J."/>
            <person name="Crous P."/>
            <person name="Grigoriev I."/>
        </authorList>
    </citation>
    <scope>NUCLEOTIDE SEQUENCE</scope>
    <source>
        <strain evidence="2">CBS 175.79</strain>
    </source>
</reference>
<feature type="compositionally biased region" description="Polar residues" evidence="1">
    <location>
        <begin position="286"/>
        <end position="298"/>
    </location>
</feature>
<feature type="region of interest" description="Disordered" evidence="1">
    <location>
        <begin position="365"/>
        <end position="524"/>
    </location>
</feature>
<dbReference type="EMBL" id="ML978069">
    <property type="protein sequence ID" value="KAF2016492.1"/>
    <property type="molecule type" value="Genomic_DNA"/>
</dbReference>
<sequence length="775" mass="85141">MAETDQSAEAKAPTSQKKRKDLSKADNDDLDMIDSAFQRIKNIIPGAPYVLSTPSLDPYNHYSKHEARAWILGRLYRPDEEHLQYRTFHFREPYVDCFVLQPDEEEEAEHERPKSQASSTSQQAQQAPKKKISLSAYKSKQANGVITPGAKKVSPTLPPAKVPSQSNGFKKTEKPPSSTQKPEDSRSHKRPAAEGFPPEKPAKRPRDDLHQSSREATNRSSAEPRADLDKSVPSNSTPHGLPPLLSPVDQPVSNPYGLPDILSPTLPSNIQVELDRLETQRKRGDSNASSTSAKSQLLTVPDGGPERREEGSKGPRVRSVSVNSKSPNVPTATQSTRAASSLIVKLKYGKRHAATISQLLRLPRARKAPVTSEKERPSKTTATAAEPSSTKPKENPKITSRRLENTVSSAKSSPATGKVAGKRPRSELDPPSNEPSKRHKAQAVQDGSSTPQHATASPVVSAKSSAQKAPYITPRKEHRAVNLLRTGSNEGTDSTPGRSGTPTNAKHLDVKTTPTSAPPSGKGKVDFQILSQVSMKLNQMGRALKHEAQKIVSDAGGKLNKHDQKRVAITALECIISYMAAYTAQDRSNHLRGRAGDVEGTWKTLLPLCTSFTRFTHDVPYLDGLRLYLGTAIAASICSQMAPRAPRPEAHDSPQDIAQNELSKQHSVLSKNFALLADHFMKLNRYAQESRMLLPVEDIQKHFPKTWANRDSIANVSKDSEKFPGGKLSGPYFLPIQNDTTPIQAVRFGIKFLGEYCEKERVDYKLRVSLDRPEV</sequence>
<evidence type="ECO:0000313" key="2">
    <source>
        <dbReference type="EMBL" id="KAF2016492.1"/>
    </source>
</evidence>
<dbReference type="AlphaFoldDB" id="A0A6A5XTI2"/>